<feature type="region of interest" description="Disordered" evidence="1">
    <location>
        <begin position="1"/>
        <end position="71"/>
    </location>
</feature>
<sequence length="309" mass="32704">MELRTGRGARRRGDESKGDETRGDESKGDETRGDESKGDETRGDESKGDETGCHVAKPSKVTTPTPGSCLESGAAFKDQAVLRSRTRRCCIHGAGSAAFMEQVVLRSRTRGCCVHGAGGAAFKGRRDSPIYKSEPLPVVGAAAPGCGRSLRPLKAVRSVRSARSVGSVTRGRASDNDSSVLGPLPPSFLSQAPPPCRRSCSVCLWGAAEEPETDRCSRPVTTAWSLCSPDATRHGRPDPGSRPGWVGPASRPGPDGSGRVQDGMLLDVYAGPLILEAHRRTPDQLVLMSLDGGPASAPRFPHRPHRPQP</sequence>
<feature type="region of interest" description="Disordered" evidence="1">
    <location>
        <begin position="288"/>
        <end position="309"/>
    </location>
</feature>
<name>A0A4Z2FJ34_9TELE</name>
<reference evidence="2 3" key="1">
    <citation type="submission" date="2019-03" db="EMBL/GenBank/DDBJ databases">
        <title>First draft genome of Liparis tanakae, snailfish: a comprehensive survey of snailfish specific genes.</title>
        <authorList>
            <person name="Kim W."/>
            <person name="Song I."/>
            <person name="Jeong J.-H."/>
            <person name="Kim D."/>
            <person name="Kim S."/>
            <person name="Ryu S."/>
            <person name="Song J.Y."/>
            <person name="Lee S.K."/>
        </authorList>
    </citation>
    <scope>NUCLEOTIDE SEQUENCE [LARGE SCALE GENOMIC DNA]</scope>
    <source>
        <tissue evidence="2">Muscle</tissue>
    </source>
</reference>
<organism evidence="2 3">
    <name type="scientific">Liparis tanakae</name>
    <name type="common">Tanaka's snailfish</name>
    <dbReference type="NCBI Taxonomy" id="230148"/>
    <lineage>
        <taxon>Eukaryota</taxon>
        <taxon>Metazoa</taxon>
        <taxon>Chordata</taxon>
        <taxon>Craniata</taxon>
        <taxon>Vertebrata</taxon>
        <taxon>Euteleostomi</taxon>
        <taxon>Actinopterygii</taxon>
        <taxon>Neopterygii</taxon>
        <taxon>Teleostei</taxon>
        <taxon>Neoteleostei</taxon>
        <taxon>Acanthomorphata</taxon>
        <taxon>Eupercaria</taxon>
        <taxon>Perciformes</taxon>
        <taxon>Cottioidei</taxon>
        <taxon>Cottales</taxon>
        <taxon>Liparidae</taxon>
        <taxon>Liparis</taxon>
    </lineage>
</organism>
<feature type="region of interest" description="Disordered" evidence="1">
    <location>
        <begin position="164"/>
        <end position="186"/>
    </location>
</feature>
<dbReference type="OrthoDB" id="9531386at2759"/>
<evidence type="ECO:0000256" key="1">
    <source>
        <dbReference type="SAM" id="MobiDB-lite"/>
    </source>
</evidence>
<protein>
    <submittedName>
        <fullName evidence="2">Uncharacterized protein</fullName>
    </submittedName>
</protein>
<gene>
    <name evidence="2" type="ORF">EYF80_049052</name>
</gene>
<keyword evidence="3" id="KW-1185">Reference proteome</keyword>
<proteinExistence type="predicted"/>
<comment type="caution">
    <text evidence="2">The sequence shown here is derived from an EMBL/GenBank/DDBJ whole genome shotgun (WGS) entry which is preliminary data.</text>
</comment>
<evidence type="ECO:0000313" key="3">
    <source>
        <dbReference type="Proteomes" id="UP000314294"/>
    </source>
</evidence>
<dbReference type="EMBL" id="SRLO01001160">
    <property type="protein sequence ID" value="TNN40783.1"/>
    <property type="molecule type" value="Genomic_DNA"/>
</dbReference>
<dbReference type="AlphaFoldDB" id="A0A4Z2FJ34"/>
<feature type="region of interest" description="Disordered" evidence="1">
    <location>
        <begin position="227"/>
        <end position="262"/>
    </location>
</feature>
<evidence type="ECO:0000313" key="2">
    <source>
        <dbReference type="EMBL" id="TNN40783.1"/>
    </source>
</evidence>
<dbReference type="Proteomes" id="UP000314294">
    <property type="component" value="Unassembled WGS sequence"/>
</dbReference>
<feature type="compositionally biased region" description="Basic and acidic residues" evidence="1">
    <location>
        <begin position="1"/>
        <end position="52"/>
    </location>
</feature>
<feature type="compositionally biased region" description="Basic residues" evidence="1">
    <location>
        <begin position="300"/>
        <end position="309"/>
    </location>
</feature>
<accession>A0A4Z2FJ34</accession>